<evidence type="ECO:0000256" key="11">
    <source>
        <dbReference type="SAM" id="Phobius"/>
    </source>
</evidence>
<dbReference type="Gene3D" id="3.30.2390.20">
    <property type="entry name" value="Type VII secretion system EccB, repeat 1 domain"/>
    <property type="match status" value="1"/>
</dbReference>
<evidence type="ECO:0000256" key="4">
    <source>
        <dbReference type="ARBA" id="ARBA00022692"/>
    </source>
</evidence>
<dbReference type="Pfam" id="PF05108">
    <property type="entry name" value="T7SS_ESX1_EccB"/>
    <property type="match status" value="1"/>
</dbReference>
<dbReference type="Gene3D" id="2.40.50.910">
    <property type="entry name" value="Type VII secretion system EccB, repeat 3 domain"/>
    <property type="match status" value="1"/>
</dbReference>
<dbReference type="InterPro" id="IPR042485">
    <property type="entry name" value="T7SS_EccB_R3"/>
</dbReference>
<keyword evidence="4 11" id="KW-0812">Transmembrane</keyword>
<protein>
    <submittedName>
        <fullName evidence="12">Type VII secretion protein EccB</fullName>
    </submittedName>
</protein>
<keyword evidence="8 11" id="KW-1133">Transmembrane helix</keyword>
<evidence type="ECO:0000256" key="8">
    <source>
        <dbReference type="ARBA" id="ARBA00022989"/>
    </source>
</evidence>
<dbReference type="AlphaFoldDB" id="A0A4Y3RSF4"/>
<evidence type="ECO:0000256" key="1">
    <source>
        <dbReference type="ARBA" id="ARBA00004162"/>
    </source>
</evidence>
<dbReference type="PANTHER" id="PTHR40765:SF2">
    <property type="entry name" value="ESX-2 SECRETION SYSTEM ATPASE ECCB2"/>
    <property type="match status" value="1"/>
</dbReference>
<evidence type="ECO:0000256" key="7">
    <source>
        <dbReference type="ARBA" id="ARBA00022840"/>
    </source>
</evidence>
<dbReference type="RefSeq" id="WP_141300843.1">
    <property type="nucleotide sequence ID" value="NZ_BJMN01000047.1"/>
</dbReference>
<evidence type="ECO:0000256" key="6">
    <source>
        <dbReference type="ARBA" id="ARBA00022801"/>
    </source>
</evidence>
<evidence type="ECO:0000313" key="12">
    <source>
        <dbReference type="EMBL" id="GEB60821.1"/>
    </source>
</evidence>
<keyword evidence="3" id="KW-1003">Cell membrane</keyword>
<gene>
    <name evidence="12" type="ORF">SGA01_64260</name>
</gene>
<dbReference type="EMBL" id="BJMN01000047">
    <property type="protein sequence ID" value="GEB60821.1"/>
    <property type="molecule type" value="Genomic_DNA"/>
</dbReference>
<name>A0A4Y3RSF4_9ACTN</name>
<evidence type="ECO:0000256" key="5">
    <source>
        <dbReference type="ARBA" id="ARBA00022741"/>
    </source>
</evidence>
<dbReference type="GO" id="GO:0016787">
    <property type="term" value="F:hydrolase activity"/>
    <property type="evidence" value="ECO:0007669"/>
    <property type="project" value="UniProtKB-KW"/>
</dbReference>
<feature type="transmembrane region" description="Helical" evidence="11">
    <location>
        <begin position="40"/>
        <end position="61"/>
    </location>
</feature>
<dbReference type="InterPro" id="IPR044857">
    <property type="entry name" value="T7SS_EccB_R1"/>
</dbReference>
<evidence type="ECO:0000256" key="3">
    <source>
        <dbReference type="ARBA" id="ARBA00022475"/>
    </source>
</evidence>
<organism evidence="12 13">
    <name type="scientific">Streptomyces gardneri</name>
    <dbReference type="NCBI Taxonomy" id="66892"/>
    <lineage>
        <taxon>Bacteria</taxon>
        <taxon>Bacillati</taxon>
        <taxon>Actinomycetota</taxon>
        <taxon>Actinomycetes</taxon>
        <taxon>Kitasatosporales</taxon>
        <taxon>Streptomycetaceae</taxon>
        <taxon>Streptomyces</taxon>
    </lineage>
</organism>
<dbReference type="OrthoDB" id="3847604at2"/>
<accession>A0A4Y3RSF4</accession>
<feature type="compositionally biased region" description="Basic and acidic residues" evidence="10">
    <location>
        <begin position="471"/>
        <end position="491"/>
    </location>
</feature>
<evidence type="ECO:0000256" key="2">
    <source>
        <dbReference type="ARBA" id="ARBA00008149"/>
    </source>
</evidence>
<reference evidence="12 13" key="1">
    <citation type="submission" date="2019-06" db="EMBL/GenBank/DDBJ databases">
        <title>Whole genome shotgun sequence of Streptomyces gardneri NBRC 12865.</title>
        <authorList>
            <person name="Hosoyama A."/>
            <person name="Uohara A."/>
            <person name="Ohji S."/>
            <person name="Ichikawa N."/>
        </authorList>
    </citation>
    <scope>NUCLEOTIDE SEQUENCE [LARGE SCALE GENOMIC DNA]</scope>
    <source>
        <strain evidence="12 13">NBRC 12865</strain>
    </source>
</reference>
<keyword evidence="9 11" id="KW-0472">Membrane</keyword>
<evidence type="ECO:0000256" key="9">
    <source>
        <dbReference type="ARBA" id="ARBA00023136"/>
    </source>
</evidence>
<feature type="region of interest" description="Disordered" evidence="10">
    <location>
        <begin position="456"/>
        <end position="491"/>
    </location>
</feature>
<sequence>MASRRDELNAYTFAKKRTVAAFLQPSPSGTEEGAPRPLRAIVPGLIVGALVMAGFGAWGMFSPQAPKGWDVPGTRVIVGKQSTTRYVVLETGKGKDKKTLLHPVLNLASARLLLNPDQFQVVQVADKKLDEDKQRGPILGIPYAPDRLPAADDAGAEKRWAVCEQPGGGKGASVQKATFLFAQRDLPRTEGANKLDDGEILYVKGQKDSAQFIVDHTGTKYPVKADRPGLLSALVGLSKGLVKEPQPVTDDWLATLKTGDPVDFPSLKGLGGQVGAPAAVPGSTLKETENRIGMVLQAHTGSGPQDYVVLPGRVQPVSAFTAWLLINSPETGVLDMDGERTTVDASSFVPDPKVFNGNVRWPQKQSKQVNSATGDGARDTLCSVLTDVDEKGETTLTTWAGPKYPAEITAGGTSTYVTPGSGLLYTQVQGQGHKETPDGGSLFLVTDTGLRYAVQANGDSDSARSEIGTGDQEKQTDGRPEPSEAQKRLGYEKVMPVLVPIEWSEFLSKGPRLDTNSARQPQGS</sequence>
<dbReference type="GO" id="GO:0005886">
    <property type="term" value="C:plasma membrane"/>
    <property type="evidence" value="ECO:0007669"/>
    <property type="project" value="UniProtKB-SubCell"/>
</dbReference>
<evidence type="ECO:0000256" key="10">
    <source>
        <dbReference type="SAM" id="MobiDB-lite"/>
    </source>
</evidence>
<evidence type="ECO:0000313" key="13">
    <source>
        <dbReference type="Proteomes" id="UP000315226"/>
    </source>
</evidence>
<keyword evidence="13" id="KW-1185">Reference proteome</keyword>
<keyword evidence="7" id="KW-0067">ATP-binding</keyword>
<comment type="similarity">
    <text evidence="2">Belongs to the EccB family.</text>
</comment>
<comment type="subcellular location">
    <subcellularLocation>
        <location evidence="1">Cell membrane</location>
        <topology evidence="1">Single-pass membrane protein</topology>
    </subcellularLocation>
</comment>
<dbReference type="Proteomes" id="UP000315226">
    <property type="component" value="Unassembled WGS sequence"/>
</dbReference>
<dbReference type="PANTHER" id="PTHR40765">
    <property type="entry name" value="ESX-2 SECRETION SYSTEM ATPASE ECCB2"/>
    <property type="match status" value="1"/>
</dbReference>
<comment type="caution">
    <text evidence="12">The sequence shown here is derived from an EMBL/GenBank/DDBJ whole genome shotgun (WGS) entry which is preliminary data.</text>
</comment>
<dbReference type="GO" id="GO:0005576">
    <property type="term" value="C:extracellular region"/>
    <property type="evidence" value="ECO:0007669"/>
    <property type="project" value="TreeGrafter"/>
</dbReference>
<keyword evidence="6" id="KW-0378">Hydrolase</keyword>
<dbReference type="InterPro" id="IPR007795">
    <property type="entry name" value="T7SS_EccB"/>
</dbReference>
<dbReference type="NCBIfam" id="TIGR03919">
    <property type="entry name" value="T7SS_EccB"/>
    <property type="match status" value="1"/>
</dbReference>
<keyword evidence="5" id="KW-0547">Nucleotide-binding</keyword>
<proteinExistence type="inferred from homology"/>
<dbReference type="GO" id="GO:0005524">
    <property type="term" value="F:ATP binding"/>
    <property type="evidence" value="ECO:0007669"/>
    <property type="project" value="UniProtKB-KW"/>
</dbReference>